<proteinExistence type="predicted"/>
<evidence type="ECO:0000313" key="2">
    <source>
        <dbReference type="Proteomes" id="UP000811246"/>
    </source>
</evidence>
<organism evidence="1 2">
    <name type="scientific">Carya illinoinensis</name>
    <name type="common">Pecan</name>
    <dbReference type="NCBI Taxonomy" id="32201"/>
    <lineage>
        <taxon>Eukaryota</taxon>
        <taxon>Viridiplantae</taxon>
        <taxon>Streptophyta</taxon>
        <taxon>Embryophyta</taxon>
        <taxon>Tracheophyta</taxon>
        <taxon>Spermatophyta</taxon>
        <taxon>Magnoliopsida</taxon>
        <taxon>eudicotyledons</taxon>
        <taxon>Gunneridae</taxon>
        <taxon>Pentapetalae</taxon>
        <taxon>rosids</taxon>
        <taxon>fabids</taxon>
        <taxon>Fagales</taxon>
        <taxon>Juglandaceae</taxon>
        <taxon>Carya</taxon>
    </lineage>
</organism>
<dbReference type="EMBL" id="CM031839">
    <property type="protein sequence ID" value="KAG6675376.1"/>
    <property type="molecule type" value="Genomic_DNA"/>
</dbReference>
<protein>
    <submittedName>
        <fullName evidence="1">Uncharacterized protein</fullName>
    </submittedName>
</protein>
<name>A0A922AAJ9_CARIL</name>
<dbReference type="AlphaFoldDB" id="A0A922AAJ9"/>
<reference evidence="1" key="1">
    <citation type="submission" date="2021-01" db="EMBL/GenBank/DDBJ databases">
        <authorList>
            <person name="Lovell J.T."/>
            <person name="Bentley N."/>
            <person name="Bhattarai G."/>
            <person name="Jenkins J.W."/>
            <person name="Sreedasyam A."/>
            <person name="Alarcon Y."/>
            <person name="Bock C."/>
            <person name="Boston L."/>
            <person name="Carlson J."/>
            <person name="Cervantes K."/>
            <person name="Clermont K."/>
            <person name="Krom N."/>
            <person name="Kubenka K."/>
            <person name="Mamidi S."/>
            <person name="Mattison C."/>
            <person name="Monteros M."/>
            <person name="Pisani C."/>
            <person name="Plott C."/>
            <person name="Rajasekar S."/>
            <person name="Rhein H.S."/>
            <person name="Rohla C."/>
            <person name="Song M."/>
            <person name="Hilaire R.S."/>
            <person name="Shu S."/>
            <person name="Wells L."/>
            <person name="Wang X."/>
            <person name="Webber J."/>
            <person name="Heerema R.J."/>
            <person name="Klein P."/>
            <person name="Conner P."/>
            <person name="Grauke L."/>
            <person name="Grimwood J."/>
            <person name="Schmutz J."/>
            <person name="Randall J.J."/>
        </authorList>
    </citation>
    <scope>NUCLEOTIDE SEQUENCE</scope>
    <source>
        <tissue evidence="1">Leaf</tissue>
    </source>
</reference>
<sequence>MDGEGNNEENIKNKRDSNCRDVRWWRFGWSDFRNVQKRKVKTLGKKKCKREDEAHLKQRRGVGEVTQFQVKRGENLSGLGKQEGKKKKESNGLVVTWSCENFNLLLILACELKNLKSNQNHL</sequence>
<accession>A0A922AAJ9</accession>
<gene>
    <name evidence="1" type="ORF">I3842_15G098000</name>
</gene>
<dbReference type="Proteomes" id="UP000811246">
    <property type="component" value="Chromosome 15"/>
</dbReference>
<comment type="caution">
    <text evidence="1">The sequence shown here is derived from an EMBL/GenBank/DDBJ whole genome shotgun (WGS) entry which is preliminary data.</text>
</comment>
<evidence type="ECO:0000313" key="1">
    <source>
        <dbReference type="EMBL" id="KAG6675376.1"/>
    </source>
</evidence>